<dbReference type="Proteomes" id="UP001053296">
    <property type="component" value="Chromosome"/>
</dbReference>
<dbReference type="PANTHER" id="PTHR46317:SF1">
    <property type="entry name" value="HYDROLASE, TATD FAMILY"/>
    <property type="match status" value="1"/>
</dbReference>
<comment type="similarity">
    <text evidence="1">Belongs to the metallo-dependent hydrolases superfamily. TatD-type hydrolase family.</text>
</comment>
<dbReference type="Pfam" id="PF01026">
    <property type="entry name" value="TatD_DNase"/>
    <property type="match status" value="1"/>
</dbReference>
<dbReference type="EMBL" id="AP024485">
    <property type="protein sequence ID" value="BCS89548.1"/>
    <property type="molecule type" value="Genomic_DNA"/>
</dbReference>
<sequence length="167" mass="18644">MDETKYIGEVGLDGSKEFKDHLPEQEIVFSRILELCEQSEGKVLSVHSRGATQKVLDLIEQHPYCGHVVLHWFTGSKKDAKRAIDLGCWFSVNAAMLQSQRAKSVFETIPKDHIVTESDGPFILDKDKPSSPLSIGNTVQLIADIWQTNLPTTDSIIIENLNAILDI</sequence>
<evidence type="ECO:0000313" key="5">
    <source>
        <dbReference type="Proteomes" id="UP001053296"/>
    </source>
</evidence>
<evidence type="ECO:0000313" key="4">
    <source>
        <dbReference type="EMBL" id="BCS89548.1"/>
    </source>
</evidence>
<keyword evidence="2" id="KW-0479">Metal-binding</keyword>
<accession>A0ABM7P9B7</accession>
<dbReference type="PANTHER" id="PTHR46317">
    <property type="entry name" value="HYDROLASE OF PHP SUPERFAMILY-RELATED PROTEIN"/>
    <property type="match status" value="1"/>
</dbReference>
<organism evidence="4 5">
    <name type="scientific">Pseudodesulfovibrio sediminis</name>
    <dbReference type="NCBI Taxonomy" id="2810563"/>
    <lineage>
        <taxon>Bacteria</taxon>
        <taxon>Pseudomonadati</taxon>
        <taxon>Thermodesulfobacteriota</taxon>
        <taxon>Desulfovibrionia</taxon>
        <taxon>Desulfovibrionales</taxon>
        <taxon>Desulfovibrionaceae</taxon>
    </lineage>
</organism>
<evidence type="ECO:0000256" key="3">
    <source>
        <dbReference type="ARBA" id="ARBA00022801"/>
    </source>
</evidence>
<dbReference type="InterPro" id="IPR001130">
    <property type="entry name" value="TatD-like"/>
</dbReference>
<keyword evidence="3" id="KW-0378">Hydrolase</keyword>
<dbReference type="Gene3D" id="3.20.20.140">
    <property type="entry name" value="Metal-dependent hydrolases"/>
    <property type="match status" value="1"/>
</dbReference>
<dbReference type="InterPro" id="IPR032466">
    <property type="entry name" value="Metal_Hydrolase"/>
</dbReference>
<evidence type="ECO:0000256" key="2">
    <source>
        <dbReference type="ARBA" id="ARBA00022723"/>
    </source>
</evidence>
<proteinExistence type="inferred from homology"/>
<keyword evidence="5" id="KW-1185">Reference proteome</keyword>
<protein>
    <submittedName>
        <fullName evidence="4">Uncharacterized protein</fullName>
    </submittedName>
</protein>
<gene>
    <name evidence="4" type="ORF">PSDVSF_27900</name>
</gene>
<name>A0ABM7P9B7_9BACT</name>
<reference evidence="4" key="1">
    <citation type="journal article" date="2022" name="Arch. Microbiol.">
        <title>Pseudodesulfovibrio sediminis sp. nov., a mesophilic and neutrophilic sulfate-reducing bacterium isolated from sediment of a brackish lake.</title>
        <authorList>
            <person name="Takahashi A."/>
            <person name="Kojima H."/>
            <person name="Watanabe M."/>
            <person name="Fukui M."/>
        </authorList>
    </citation>
    <scope>NUCLEOTIDE SEQUENCE</scope>
    <source>
        <strain evidence="4">SF6</strain>
    </source>
</reference>
<evidence type="ECO:0000256" key="1">
    <source>
        <dbReference type="ARBA" id="ARBA00009275"/>
    </source>
</evidence>
<dbReference type="SUPFAM" id="SSF51556">
    <property type="entry name" value="Metallo-dependent hydrolases"/>
    <property type="match status" value="1"/>
</dbReference>